<evidence type="ECO:0000256" key="4">
    <source>
        <dbReference type="ARBA" id="ARBA00022519"/>
    </source>
</evidence>
<dbReference type="GO" id="GO:0005886">
    <property type="term" value="C:plasma membrane"/>
    <property type="evidence" value="ECO:0007669"/>
    <property type="project" value="UniProtKB-SubCell"/>
</dbReference>
<dbReference type="GO" id="GO:0008168">
    <property type="term" value="F:methyltransferase activity"/>
    <property type="evidence" value="ECO:0007669"/>
    <property type="project" value="UniProtKB-KW"/>
</dbReference>
<dbReference type="PANTHER" id="PTHR30487">
    <property type="entry name" value="TYPE 4 PREPILIN-LIKE PROTEINS LEADER PEPTIDE-PROCESSING ENZYME"/>
    <property type="match status" value="1"/>
</dbReference>
<dbReference type="RefSeq" id="WP_183274697.1">
    <property type="nucleotide sequence ID" value="NZ_JACHXV010000002.1"/>
</dbReference>
<protein>
    <recommendedName>
        <fullName evidence="9">Prepilin leader peptidase/N-methyltransferase</fullName>
        <ecNumber evidence="9">2.1.1.-</ecNumber>
        <ecNumber evidence="9">3.4.23.43</ecNumber>
    </recommendedName>
</protein>
<keyword evidence="6 10" id="KW-1133">Transmembrane helix</keyword>
<gene>
    <name evidence="13" type="ORF">FHR90_000475</name>
</gene>
<dbReference type="EC" id="2.1.1.-" evidence="9"/>
<evidence type="ECO:0000256" key="8">
    <source>
        <dbReference type="RuleBase" id="RU003793"/>
    </source>
</evidence>
<dbReference type="GO" id="GO:0032259">
    <property type="term" value="P:methylation"/>
    <property type="evidence" value="ECO:0007669"/>
    <property type="project" value="UniProtKB-KW"/>
</dbReference>
<dbReference type="Proteomes" id="UP000557688">
    <property type="component" value="Unassembled WGS sequence"/>
</dbReference>
<evidence type="ECO:0000256" key="6">
    <source>
        <dbReference type="ARBA" id="ARBA00022989"/>
    </source>
</evidence>
<evidence type="ECO:0000256" key="1">
    <source>
        <dbReference type="ARBA" id="ARBA00004429"/>
    </source>
</evidence>
<dbReference type="EMBL" id="JACHXV010000002">
    <property type="protein sequence ID" value="MBB3172661.1"/>
    <property type="molecule type" value="Genomic_DNA"/>
</dbReference>
<dbReference type="Pfam" id="PF01478">
    <property type="entry name" value="Peptidase_A24"/>
    <property type="match status" value="1"/>
</dbReference>
<evidence type="ECO:0000259" key="12">
    <source>
        <dbReference type="Pfam" id="PF06750"/>
    </source>
</evidence>
<evidence type="ECO:0000259" key="11">
    <source>
        <dbReference type="Pfam" id="PF01478"/>
    </source>
</evidence>
<feature type="transmembrane region" description="Helical" evidence="10">
    <location>
        <begin position="246"/>
        <end position="264"/>
    </location>
</feature>
<feature type="transmembrane region" description="Helical" evidence="10">
    <location>
        <begin position="12"/>
        <end position="35"/>
    </location>
</feature>
<keyword evidence="9 13" id="KW-0489">Methyltransferase</keyword>
<evidence type="ECO:0000256" key="10">
    <source>
        <dbReference type="SAM" id="Phobius"/>
    </source>
</evidence>
<comment type="subcellular location">
    <subcellularLocation>
        <location evidence="1">Cell inner membrane</location>
        <topology evidence="1">Multi-pass membrane protein</topology>
    </subcellularLocation>
    <subcellularLocation>
        <location evidence="9">Cell membrane</location>
        <topology evidence="9">Multi-pass membrane protein</topology>
    </subcellularLocation>
</comment>
<comment type="caution">
    <text evidence="13">The sequence shown here is derived from an EMBL/GenBank/DDBJ whole genome shotgun (WGS) entry which is preliminary data.</text>
</comment>
<evidence type="ECO:0000256" key="2">
    <source>
        <dbReference type="ARBA" id="ARBA00005801"/>
    </source>
</evidence>
<comment type="function">
    <text evidence="9">Plays an essential role in type IV pili and type II pseudopili formation by proteolytically removing the leader sequence from substrate proteins and subsequently monomethylating the alpha-amino group of the newly exposed N-terminal phenylalanine.</text>
</comment>
<reference evidence="13 14" key="1">
    <citation type="submission" date="2020-08" db="EMBL/GenBank/DDBJ databases">
        <title>Genomic Encyclopedia of Type Strains, Phase III (KMG-III): the genomes of soil and plant-associated and newly described type strains.</title>
        <authorList>
            <person name="Whitman W."/>
        </authorList>
    </citation>
    <scope>NUCLEOTIDE SEQUENCE [LARGE SCALE GENOMIC DNA]</scope>
    <source>
        <strain evidence="13 14">CECT 8088</strain>
    </source>
</reference>
<keyword evidence="5 9" id="KW-0812">Transmembrane</keyword>
<dbReference type="InterPro" id="IPR000045">
    <property type="entry name" value="Prepilin_IV_endopep_pep"/>
</dbReference>
<sequence>MGEGGFAGFGRGDAAGCVLALLAAPAIGSFLGVLVERLPQGRDVLWSRSCCDDCHTVLGPRDLVPLASAALSRGRCRHCGAGLDPFVWRIELAAIVVMAAALLAGPDWPTRIANAVLFELLLALAWCDLRWWRLPDGLTLPLLLAGLAEALWQSGGAVADPVVTDRAIGAVAGWGLLAAIGWIYRRLRGRDGLGGGDAKLLAAGGAWLGWAALGPVLLVASVATLGAAAGAWAATRRGAVWRASTALPFGPGLAAGIALLRVWLSAAS</sequence>
<evidence type="ECO:0000256" key="3">
    <source>
        <dbReference type="ARBA" id="ARBA00022475"/>
    </source>
</evidence>
<dbReference type="PRINTS" id="PR00864">
    <property type="entry name" value="PREPILNPTASE"/>
</dbReference>
<dbReference type="EC" id="3.4.23.43" evidence="9"/>
<keyword evidence="3" id="KW-1003">Cell membrane</keyword>
<dbReference type="InterPro" id="IPR014032">
    <property type="entry name" value="Peptidase_A24A_bac"/>
</dbReference>
<keyword evidence="4" id="KW-0997">Cell inner membrane</keyword>
<dbReference type="GO" id="GO:0004190">
    <property type="term" value="F:aspartic-type endopeptidase activity"/>
    <property type="evidence" value="ECO:0007669"/>
    <property type="project" value="UniProtKB-EC"/>
</dbReference>
<dbReference type="Pfam" id="PF06750">
    <property type="entry name" value="A24_N_bact"/>
    <property type="match status" value="1"/>
</dbReference>
<keyword evidence="9" id="KW-0511">Multifunctional enzyme</keyword>
<evidence type="ECO:0000313" key="13">
    <source>
        <dbReference type="EMBL" id="MBB3172661.1"/>
    </source>
</evidence>
<organism evidence="13 14">
    <name type="scientific">Endobacter medicaginis</name>
    <dbReference type="NCBI Taxonomy" id="1181271"/>
    <lineage>
        <taxon>Bacteria</taxon>
        <taxon>Pseudomonadati</taxon>
        <taxon>Pseudomonadota</taxon>
        <taxon>Alphaproteobacteria</taxon>
        <taxon>Acetobacterales</taxon>
        <taxon>Acetobacteraceae</taxon>
        <taxon>Endobacter</taxon>
    </lineage>
</organism>
<keyword evidence="9" id="KW-0645">Protease</keyword>
<feature type="transmembrane region" description="Helical" evidence="10">
    <location>
        <begin position="205"/>
        <end position="234"/>
    </location>
</feature>
<accession>A0A839UZE9</accession>
<comment type="catalytic activity">
    <reaction evidence="9">
        <text>Typically cleaves a -Gly-|-Phe- bond to release an N-terminal, basic peptide of 5-8 residues from type IV prepilin, and then N-methylates the new N-terminal amino group, the methyl donor being S-adenosyl-L-methionine.</text>
        <dbReference type="EC" id="3.4.23.43"/>
    </reaction>
</comment>
<comment type="similarity">
    <text evidence="2 8">Belongs to the peptidase A24 family.</text>
</comment>
<dbReference type="InterPro" id="IPR010627">
    <property type="entry name" value="Prepilin_pept_A24_N"/>
</dbReference>
<dbReference type="AlphaFoldDB" id="A0A839UZE9"/>
<evidence type="ECO:0000256" key="7">
    <source>
        <dbReference type="ARBA" id="ARBA00023136"/>
    </source>
</evidence>
<keyword evidence="9 13" id="KW-0378">Hydrolase</keyword>
<keyword evidence="7 10" id="KW-0472">Membrane</keyword>
<dbReference type="Gene3D" id="1.20.120.1220">
    <property type="match status" value="1"/>
</dbReference>
<evidence type="ECO:0000256" key="9">
    <source>
        <dbReference type="RuleBase" id="RU003794"/>
    </source>
</evidence>
<proteinExistence type="inferred from homology"/>
<feature type="transmembrane region" description="Helical" evidence="10">
    <location>
        <begin position="86"/>
        <end position="106"/>
    </location>
</feature>
<feature type="domain" description="Prepilin peptidase A24 N-terminal" evidence="12">
    <location>
        <begin position="26"/>
        <end position="102"/>
    </location>
</feature>
<dbReference type="GO" id="GO:0006465">
    <property type="term" value="P:signal peptide processing"/>
    <property type="evidence" value="ECO:0007669"/>
    <property type="project" value="TreeGrafter"/>
</dbReference>
<feature type="domain" description="Prepilin type IV endopeptidase peptidase" evidence="11">
    <location>
        <begin position="116"/>
        <end position="225"/>
    </location>
</feature>
<evidence type="ECO:0000313" key="14">
    <source>
        <dbReference type="Proteomes" id="UP000557688"/>
    </source>
</evidence>
<evidence type="ECO:0000256" key="5">
    <source>
        <dbReference type="ARBA" id="ARBA00022692"/>
    </source>
</evidence>
<keyword evidence="14" id="KW-1185">Reference proteome</keyword>
<feature type="transmembrane region" description="Helical" evidence="10">
    <location>
        <begin position="167"/>
        <end position="184"/>
    </location>
</feature>
<name>A0A839UZE9_9PROT</name>
<keyword evidence="9 13" id="KW-0808">Transferase</keyword>
<dbReference type="PANTHER" id="PTHR30487:SF0">
    <property type="entry name" value="PREPILIN LEADER PEPTIDASE_N-METHYLTRANSFERASE-RELATED"/>
    <property type="match status" value="1"/>
</dbReference>
<dbReference type="InterPro" id="IPR050882">
    <property type="entry name" value="Prepilin_peptidase/N-MTase"/>
</dbReference>